<proteinExistence type="predicted"/>
<dbReference type="OrthoDB" id="6177972at2759"/>
<protein>
    <submittedName>
        <fullName evidence="1">Uncharacterized protein</fullName>
    </submittedName>
</protein>
<dbReference type="AlphaFoldDB" id="A0A8S3PV57"/>
<dbReference type="EMBL" id="CAJPWZ010000173">
    <property type="protein sequence ID" value="CAG2187575.1"/>
    <property type="molecule type" value="Genomic_DNA"/>
</dbReference>
<comment type="caution">
    <text evidence="1">The sequence shown here is derived from an EMBL/GenBank/DDBJ whole genome shotgun (WGS) entry which is preliminary data.</text>
</comment>
<evidence type="ECO:0000313" key="2">
    <source>
        <dbReference type="Proteomes" id="UP000683360"/>
    </source>
</evidence>
<reference evidence="1" key="1">
    <citation type="submission" date="2021-03" db="EMBL/GenBank/DDBJ databases">
        <authorList>
            <person name="Bekaert M."/>
        </authorList>
    </citation>
    <scope>NUCLEOTIDE SEQUENCE</scope>
</reference>
<keyword evidence="2" id="KW-1185">Reference proteome</keyword>
<dbReference type="Proteomes" id="UP000683360">
    <property type="component" value="Unassembled WGS sequence"/>
</dbReference>
<evidence type="ECO:0000313" key="1">
    <source>
        <dbReference type="EMBL" id="CAG2187575.1"/>
    </source>
</evidence>
<sequence length="250" mass="29507">MTSNKLRKYLAKVQPSVHGVQRRTPLLLADSKGSRLEREISPTNIIHQSIQFRCKSGAKTHECTNWLRHHIEQEIQTHGDIHIYIWAATCDLTTKKQDHSIELTSESNDIVNNIITQYREIASIVNHYTSSRVTFLSIPAYSIVKYNKYNRLPILDKYYEQDSILLFQIHLLNEQIGELNKLQKQTSPDFSKDLCRNPRHTTCRGQERYTKLDYNFELYQDGIHPRFILNKVWLHKFALQIQHDCWFPLD</sequence>
<gene>
    <name evidence="1" type="ORF">MEDL_3030</name>
</gene>
<organism evidence="1 2">
    <name type="scientific">Mytilus edulis</name>
    <name type="common">Blue mussel</name>
    <dbReference type="NCBI Taxonomy" id="6550"/>
    <lineage>
        <taxon>Eukaryota</taxon>
        <taxon>Metazoa</taxon>
        <taxon>Spiralia</taxon>
        <taxon>Lophotrochozoa</taxon>
        <taxon>Mollusca</taxon>
        <taxon>Bivalvia</taxon>
        <taxon>Autobranchia</taxon>
        <taxon>Pteriomorphia</taxon>
        <taxon>Mytilida</taxon>
        <taxon>Mytiloidea</taxon>
        <taxon>Mytilidae</taxon>
        <taxon>Mytilinae</taxon>
        <taxon>Mytilus</taxon>
    </lineage>
</organism>
<accession>A0A8S3PV57</accession>
<name>A0A8S3PV57_MYTED</name>